<gene>
    <name evidence="1" type="ORF">IMSAGC017_00141</name>
</gene>
<evidence type="ECO:0000313" key="2">
    <source>
        <dbReference type="Proteomes" id="UP000490821"/>
    </source>
</evidence>
<evidence type="ECO:0008006" key="3">
    <source>
        <dbReference type="Google" id="ProtNLM"/>
    </source>
</evidence>
<dbReference type="AlphaFoldDB" id="A0A829Z6D1"/>
<name>A0A829Z6D1_9FIRM</name>
<accession>A0A829Z6D1</accession>
<organism evidence="1 2">
    <name type="scientific">Thomasclavelia cocleata</name>
    <dbReference type="NCBI Taxonomy" id="69824"/>
    <lineage>
        <taxon>Bacteria</taxon>
        <taxon>Bacillati</taxon>
        <taxon>Bacillota</taxon>
        <taxon>Erysipelotrichia</taxon>
        <taxon>Erysipelotrichales</taxon>
        <taxon>Coprobacillaceae</taxon>
        <taxon>Thomasclavelia</taxon>
    </lineage>
</organism>
<comment type="caution">
    <text evidence="1">The sequence shown here is derived from an EMBL/GenBank/DDBJ whole genome shotgun (WGS) entry which is preliminary data.</text>
</comment>
<sequence>MIYKEWINELEIEIDYYSAFIKAWIAFNSWYRKQYKYRQDRKIIEEIKSNNNEFKDNIETLLDLSLTSDNALKFREDLRNLQQALSAATIVTQERDGDRLQISFSDIAISNPKRKLSENYNRTHYELTRDHEGIKVLLHKKNDSSIIYFEYNQNNYDLSIIESHPDFQKLSPEQQGQCKAFYKEIKPYNTESVLTSDKNGKTVFIEERARVSRGIVEVLYLLRCSLMHGEVKPSKNASEVYKYAYLVLFAILKNMV</sequence>
<proteinExistence type="predicted"/>
<dbReference type="RefSeq" id="WP_172471702.1">
    <property type="nucleotide sequence ID" value="NZ_BLMI01000022.1"/>
</dbReference>
<reference evidence="1 2" key="1">
    <citation type="journal article" date="2020" name="Microbiome">
        <title>Single-cell genomics of uncultured bacteria reveals dietary fiber responders in the mouse gut microbiota.</title>
        <authorList>
            <person name="Chijiiwa R."/>
            <person name="Hosokawa M."/>
            <person name="Kogawa M."/>
            <person name="Nishikawa Y."/>
            <person name="Ide K."/>
            <person name="Sakanashi C."/>
            <person name="Takahashi K."/>
            <person name="Takeyama H."/>
        </authorList>
    </citation>
    <scope>NUCLEOTIDE SEQUENCE [LARGE SCALE GENOMIC DNA]</scope>
    <source>
        <strain evidence="1">IMSAGC_017</strain>
    </source>
</reference>
<dbReference type="EMBL" id="BLMI01000022">
    <property type="protein sequence ID" value="GFI40110.1"/>
    <property type="molecule type" value="Genomic_DNA"/>
</dbReference>
<protein>
    <recommendedName>
        <fullName evidence="3">Apea-like HEPN domain-containing protein</fullName>
    </recommendedName>
</protein>
<dbReference type="Proteomes" id="UP000490821">
    <property type="component" value="Unassembled WGS sequence"/>
</dbReference>
<evidence type="ECO:0000313" key="1">
    <source>
        <dbReference type="EMBL" id="GFI40110.1"/>
    </source>
</evidence>